<evidence type="ECO:0000259" key="3">
    <source>
        <dbReference type="Pfam" id="PF04695"/>
    </source>
</evidence>
<protein>
    <recommendedName>
        <fullName evidence="3">Peroxisome membrane anchor protein Pex14p N-terminal domain-containing protein</fullName>
    </recommendedName>
</protein>
<evidence type="ECO:0000256" key="2">
    <source>
        <dbReference type="SAM" id="Phobius"/>
    </source>
</evidence>
<dbReference type="EMBL" id="JAQMWT010000424">
    <property type="protein sequence ID" value="KAJ8601534.1"/>
    <property type="molecule type" value="Genomic_DNA"/>
</dbReference>
<evidence type="ECO:0000313" key="4">
    <source>
        <dbReference type="EMBL" id="KAJ8601534.1"/>
    </source>
</evidence>
<keyword evidence="2" id="KW-0812">Transmembrane</keyword>
<keyword evidence="5" id="KW-1185">Reference proteome</keyword>
<name>A0AAD7UDI9_9STRA</name>
<feature type="domain" description="Peroxisome membrane anchor protein Pex14p N-terminal" evidence="3">
    <location>
        <begin position="20"/>
        <end position="62"/>
    </location>
</feature>
<organism evidence="4 5">
    <name type="scientific">Chrysophaeum taylorii</name>
    <dbReference type="NCBI Taxonomy" id="2483200"/>
    <lineage>
        <taxon>Eukaryota</taxon>
        <taxon>Sar</taxon>
        <taxon>Stramenopiles</taxon>
        <taxon>Ochrophyta</taxon>
        <taxon>Pelagophyceae</taxon>
        <taxon>Pelagomonadales</taxon>
        <taxon>Pelagomonadaceae</taxon>
        <taxon>Chrysophaeum</taxon>
    </lineage>
</organism>
<feature type="transmembrane region" description="Helical" evidence="2">
    <location>
        <begin position="116"/>
        <end position="140"/>
    </location>
</feature>
<dbReference type="Proteomes" id="UP001230188">
    <property type="component" value="Unassembled WGS sequence"/>
</dbReference>
<keyword evidence="2" id="KW-1133">Transmembrane helix</keyword>
<dbReference type="AlphaFoldDB" id="A0AAD7UDI9"/>
<comment type="caution">
    <text evidence="4">The sequence shown here is derived from an EMBL/GenBank/DDBJ whole genome shotgun (WGS) entry which is preliminary data.</text>
</comment>
<proteinExistence type="predicted"/>
<feature type="region of interest" description="Disordered" evidence="1">
    <location>
        <begin position="71"/>
        <end position="104"/>
    </location>
</feature>
<feature type="compositionally biased region" description="Basic residues" evidence="1">
    <location>
        <begin position="84"/>
        <end position="103"/>
    </location>
</feature>
<keyword evidence="2" id="KW-0472">Membrane</keyword>
<gene>
    <name evidence="4" type="ORF">CTAYLR_008013</name>
</gene>
<evidence type="ECO:0000313" key="5">
    <source>
        <dbReference type="Proteomes" id="UP001230188"/>
    </source>
</evidence>
<dbReference type="InterPro" id="IPR036388">
    <property type="entry name" value="WH-like_DNA-bd_sf"/>
</dbReference>
<dbReference type="InterPro" id="IPR006785">
    <property type="entry name" value="Pex14_N"/>
</dbReference>
<dbReference type="Pfam" id="PF04695">
    <property type="entry name" value="Pex14_N"/>
    <property type="match status" value="1"/>
</dbReference>
<reference evidence="4" key="1">
    <citation type="submission" date="2023-01" db="EMBL/GenBank/DDBJ databases">
        <title>Metagenome sequencing of chrysophaentin producing Chrysophaeum taylorii.</title>
        <authorList>
            <person name="Davison J."/>
            <person name="Bewley C."/>
        </authorList>
    </citation>
    <scope>NUCLEOTIDE SEQUENCE</scope>
    <source>
        <strain evidence="4">NIES-1699</strain>
    </source>
</reference>
<dbReference type="Gene3D" id="1.10.10.10">
    <property type="entry name" value="Winged helix-like DNA-binding domain superfamily/Winged helix DNA-binding domain"/>
    <property type="match status" value="1"/>
</dbReference>
<evidence type="ECO:0000256" key="1">
    <source>
        <dbReference type="SAM" id="MobiDB-lite"/>
    </source>
</evidence>
<sequence>MKGDEKDEGTPLIPDTEFDEQVERAYKFLTHAKVASASLERRIAFLESKECPPEVIQMALKRAELEAGPQDRGYFEPDEVERAPKKKTPRRKPGGRHHKRRKGTVGVKASSDLSGYFISCCFFLAALAIAVGVYFLLVYVGVAPSVFGARDDDGTSSSSNASSSQYSYAYSSYSYAYYPEDDLALRHSSSNSFYDDDLEDYVAADHTSHY</sequence>
<accession>A0AAD7UDI9</accession>